<evidence type="ECO:0000313" key="2">
    <source>
        <dbReference type="EMBL" id="KAH0544749.1"/>
    </source>
</evidence>
<dbReference type="Gene3D" id="3.30.710.10">
    <property type="entry name" value="Potassium Channel Kv1.1, Chain A"/>
    <property type="match status" value="1"/>
</dbReference>
<evidence type="ECO:0000256" key="1">
    <source>
        <dbReference type="SAM" id="MobiDB-lite"/>
    </source>
</evidence>
<accession>A0A9P8I7M1</accession>
<keyword evidence="3" id="KW-1185">Reference proteome</keyword>
<dbReference type="AlphaFoldDB" id="A0A9P8I7M1"/>
<proteinExistence type="predicted"/>
<gene>
    <name evidence="2" type="ORF">FGG08_001116</name>
</gene>
<dbReference type="SUPFAM" id="SSF54695">
    <property type="entry name" value="POZ domain"/>
    <property type="match status" value="1"/>
</dbReference>
<reference evidence="2" key="1">
    <citation type="submission" date="2021-03" db="EMBL/GenBank/DDBJ databases">
        <title>Comparative genomics and phylogenomic investigation of the class Geoglossomycetes provide insights into ecological specialization and systematics.</title>
        <authorList>
            <person name="Melie T."/>
            <person name="Pirro S."/>
            <person name="Miller A.N."/>
            <person name="Quandt A."/>
        </authorList>
    </citation>
    <scope>NUCLEOTIDE SEQUENCE</scope>
    <source>
        <strain evidence="2">GBOQ0MN5Z8</strain>
    </source>
</reference>
<comment type="caution">
    <text evidence="2">The sequence shown here is derived from an EMBL/GenBank/DDBJ whole genome shotgun (WGS) entry which is preliminary data.</text>
</comment>
<dbReference type="PANTHER" id="PTHR47843">
    <property type="entry name" value="BTB DOMAIN-CONTAINING PROTEIN-RELATED"/>
    <property type="match status" value="1"/>
</dbReference>
<dbReference type="EMBL" id="JAGHQL010000014">
    <property type="protein sequence ID" value="KAH0544749.1"/>
    <property type="molecule type" value="Genomic_DNA"/>
</dbReference>
<organism evidence="2 3">
    <name type="scientific">Glutinoglossum americanum</name>
    <dbReference type="NCBI Taxonomy" id="1670608"/>
    <lineage>
        <taxon>Eukaryota</taxon>
        <taxon>Fungi</taxon>
        <taxon>Dikarya</taxon>
        <taxon>Ascomycota</taxon>
        <taxon>Pezizomycotina</taxon>
        <taxon>Geoglossomycetes</taxon>
        <taxon>Geoglossales</taxon>
        <taxon>Geoglossaceae</taxon>
        <taxon>Glutinoglossum</taxon>
    </lineage>
</organism>
<protein>
    <recommendedName>
        <fullName evidence="4">BTB domain-containing protein</fullName>
    </recommendedName>
</protein>
<name>A0A9P8I7M1_9PEZI</name>
<sequence>MLQSRTKNPNLGTLCLSITTRVVPKVIVGPDKDHFVIGKDLICDASPFFRAALKGRFREATEGLISLPEENPVTFGRFVFWLHTGLGISVPPHATQEYFRTAVELYALAEKFMVRRLKNDIINILIHIEMRQHRFPPFDVARFATNYIPLSSPLLKLLITYAIRAIDTDVARSILMKTRGRGKMLEEAEPVLTGSCGDEPVLVETDGAKYVAHSDCDWFYDLGAMETRLSQCPTLAAGVMEGLLNRAALSSVPAAEKPCYYHDHSGDPEGKGECYETERKAANGE</sequence>
<dbReference type="Proteomes" id="UP000698800">
    <property type="component" value="Unassembled WGS sequence"/>
</dbReference>
<dbReference type="InterPro" id="IPR011333">
    <property type="entry name" value="SKP1/BTB/POZ_sf"/>
</dbReference>
<dbReference type="PANTHER" id="PTHR47843:SF2">
    <property type="entry name" value="BTB DOMAIN-CONTAINING PROTEIN"/>
    <property type="match status" value="1"/>
</dbReference>
<dbReference type="CDD" id="cd18186">
    <property type="entry name" value="BTB_POZ_ZBTB_KLHL-like"/>
    <property type="match status" value="1"/>
</dbReference>
<dbReference type="OrthoDB" id="61370at2759"/>
<evidence type="ECO:0008006" key="4">
    <source>
        <dbReference type="Google" id="ProtNLM"/>
    </source>
</evidence>
<feature type="region of interest" description="Disordered" evidence="1">
    <location>
        <begin position="265"/>
        <end position="285"/>
    </location>
</feature>
<evidence type="ECO:0000313" key="3">
    <source>
        <dbReference type="Proteomes" id="UP000698800"/>
    </source>
</evidence>